<keyword evidence="1" id="KW-0472">Membrane</keyword>
<evidence type="ECO:0000313" key="3">
    <source>
        <dbReference type="Proteomes" id="UP000650466"/>
    </source>
</evidence>
<protein>
    <submittedName>
        <fullName evidence="2">Uncharacterized protein</fullName>
    </submittedName>
</protein>
<keyword evidence="1" id="KW-1133">Transmembrane helix</keyword>
<feature type="transmembrane region" description="Helical" evidence="1">
    <location>
        <begin position="92"/>
        <end position="117"/>
    </location>
</feature>
<dbReference type="EMBL" id="JACVVD010000037">
    <property type="protein sequence ID" value="MBD0384909.1"/>
    <property type="molecule type" value="Genomic_DNA"/>
</dbReference>
<dbReference type="AlphaFoldDB" id="A0A926QP05"/>
<comment type="caution">
    <text evidence="2">The sequence shown here is derived from an EMBL/GenBank/DDBJ whole genome shotgun (WGS) entry which is preliminary data.</text>
</comment>
<evidence type="ECO:0000313" key="2">
    <source>
        <dbReference type="EMBL" id="MBD0384909.1"/>
    </source>
</evidence>
<name>A0A926QP05_9BACL</name>
<organism evidence="2 3">
    <name type="scientific">Paenibacillus sedimenti</name>
    <dbReference type="NCBI Taxonomy" id="2770274"/>
    <lineage>
        <taxon>Bacteria</taxon>
        <taxon>Bacillati</taxon>
        <taxon>Bacillota</taxon>
        <taxon>Bacilli</taxon>
        <taxon>Bacillales</taxon>
        <taxon>Paenibacillaceae</taxon>
        <taxon>Paenibacillus</taxon>
    </lineage>
</organism>
<dbReference type="Proteomes" id="UP000650466">
    <property type="component" value="Unassembled WGS sequence"/>
</dbReference>
<keyword evidence="3" id="KW-1185">Reference proteome</keyword>
<accession>A0A926QP05</accession>
<dbReference type="RefSeq" id="WP_188178665.1">
    <property type="nucleotide sequence ID" value="NZ_JACVVD010000037.1"/>
</dbReference>
<feature type="transmembrane region" description="Helical" evidence="1">
    <location>
        <begin position="137"/>
        <end position="160"/>
    </location>
</feature>
<evidence type="ECO:0000256" key="1">
    <source>
        <dbReference type="SAM" id="Phobius"/>
    </source>
</evidence>
<proteinExistence type="predicted"/>
<reference evidence="2" key="1">
    <citation type="submission" date="2020-09" db="EMBL/GenBank/DDBJ databases">
        <title>Draft Genome Sequence of Paenibacillus sp. WST5.</title>
        <authorList>
            <person name="Bao Z."/>
        </authorList>
    </citation>
    <scope>NUCLEOTIDE SEQUENCE</scope>
    <source>
        <strain evidence="2">WST5</strain>
    </source>
</reference>
<gene>
    <name evidence="2" type="ORF">ICC18_33430</name>
</gene>
<feature type="transmembrane region" description="Helical" evidence="1">
    <location>
        <begin position="51"/>
        <end position="71"/>
    </location>
</feature>
<sequence>MNMYRLTFLSIRLMSILCFITAFKSFGNVIDFLFMRIGNPELYRYIPRNVISSMGPFVLYLLLSFILWLFASKLAGKLVSDVKHTHEPNYEGILQIGIGLLGLYMLTMDVAGIMWTIRDLVGEQTGLIHEEGMMGVLFDIPVDLINLAISFFLVFKAGWISRKLHMVWKKGNNPM</sequence>
<keyword evidence="1" id="KW-0812">Transmembrane</keyword>